<dbReference type="InterPro" id="IPR000408">
    <property type="entry name" value="Reg_chr_condens"/>
</dbReference>
<feature type="domain" description="RCC1-like" evidence="5">
    <location>
        <begin position="17"/>
        <end position="527"/>
    </location>
</feature>
<dbReference type="PROSITE" id="PS50012">
    <property type="entry name" value="RCC1_3"/>
    <property type="match status" value="4"/>
</dbReference>
<dbReference type="GO" id="GO:0005085">
    <property type="term" value="F:guanyl-nucleotide exchange factor activity"/>
    <property type="evidence" value="ECO:0007669"/>
    <property type="project" value="TreeGrafter"/>
</dbReference>
<dbReference type="Proteomes" id="UP001278500">
    <property type="component" value="Unassembled WGS sequence"/>
</dbReference>
<dbReference type="PRINTS" id="PR00633">
    <property type="entry name" value="RCCNDNSATION"/>
</dbReference>
<evidence type="ECO:0000259" key="5">
    <source>
        <dbReference type="Pfam" id="PF25390"/>
    </source>
</evidence>
<dbReference type="RefSeq" id="XP_062686583.1">
    <property type="nucleotide sequence ID" value="XM_062828659.1"/>
</dbReference>
<accession>A0AAE0MW85</accession>
<dbReference type="InterPro" id="IPR058923">
    <property type="entry name" value="RCC1-like_dom"/>
</dbReference>
<dbReference type="PANTHER" id="PTHR45982">
    <property type="entry name" value="REGULATOR OF CHROMOSOME CONDENSATION"/>
    <property type="match status" value="1"/>
</dbReference>
<dbReference type="InterPro" id="IPR051553">
    <property type="entry name" value="Ran_GTPase-activating"/>
</dbReference>
<evidence type="ECO:0000256" key="2">
    <source>
        <dbReference type="ARBA" id="ARBA00022737"/>
    </source>
</evidence>
<dbReference type="AlphaFoldDB" id="A0AAE0MW85"/>
<dbReference type="EMBL" id="JAUEPP010000001">
    <property type="protein sequence ID" value="KAK3355205.1"/>
    <property type="molecule type" value="Genomic_DNA"/>
</dbReference>
<evidence type="ECO:0000256" key="3">
    <source>
        <dbReference type="PROSITE-ProRule" id="PRU00235"/>
    </source>
</evidence>
<proteinExistence type="predicted"/>
<protein>
    <submittedName>
        <fullName evidence="6">Regulator of chromosome condensation 1/beta-lactamase-inhibitor protein II</fullName>
    </submittedName>
</protein>
<feature type="region of interest" description="Disordered" evidence="4">
    <location>
        <begin position="537"/>
        <end position="563"/>
    </location>
</feature>
<keyword evidence="2" id="KW-0677">Repeat</keyword>
<feature type="repeat" description="RCC1" evidence="3">
    <location>
        <begin position="237"/>
        <end position="307"/>
    </location>
</feature>
<reference evidence="6" key="1">
    <citation type="journal article" date="2023" name="Mol. Phylogenet. Evol.">
        <title>Genome-scale phylogeny and comparative genomics of the fungal order Sordariales.</title>
        <authorList>
            <person name="Hensen N."/>
            <person name="Bonometti L."/>
            <person name="Westerberg I."/>
            <person name="Brannstrom I.O."/>
            <person name="Guillou S."/>
            <person name="Cros-Aarteil S."/>
            <person name="Calhoun S."/>
            <person name="Haridas S."/>
            <person name="Kuo A."/>
            <person name="Mondo S."/>
            <person name="Pangilinan J."/>
            <person name="Riley R."/>
            <person name="LaButti K."/>
            <person name="Andreopoulos B."/>
            <person name="Lipzen A."/>
            <person name="Chen C."/>
            <person name="Yan M."/>
            <person name="Daum C."/>
            <person name="Ng V."/>
            <person name="Clum A."/>
            <person name="Steindorff A."/>
            <person name="Ohm R.A."/>
            <person name="Martin F."/>
            <person name="Silar P."/>
            <person name="Natvig D.O."/>
            <person name="Lalanne C."/>
            <person name="Gautier V."/>
            <person name="Ament-Velasquez S.L."/>
            <person name="Kruys A."/>
            <person name="Hutchinson M.I."/>
            <person name="Powell A.J."/>
            <person name="Barry K."/>
            <person name="Miller A.N."/>
            <person name="Grigoriev I.V."/>
            <person name="Debuchy R."/>
            <person name="Gladieux P."/>
            <person name="Hiltunen Thoren M."/>
            <person name="Johannesson H."/>
        </authorList>
    </citation>
    <scope>NUCLEOTIDE SEQUENCE</scope>
    <source>
        <strain evidence="6">CBS 560.94</strain>
    </source>
</reference>
<name>A0AAE0MW85_9PEZI</name>
<organism evidence="6 7">
    <name type="scientific">Neurospora tetraspora</name>
    <dbReference type="NCBI Taxonomy" id="94610"/>
    <lineage>
        <taxon>Eukaryota</taxon>
        <taxon>Fungi</taxon>
        <taxon>Dikarya</taxon>
        <taxon>Ascomycota</taxon>
        <taxon>Pezizomycotina</taxon>
        <taxon>Sordariomycetes</taxon>
        <taxon>Sordariomycetidae</taxon>
        <taxon>Sordariales</taxon>
        <taxon>Sordariaceae</taxon>
        <taxon>Neurospora</taxon>
    </lineage>
</organism>
<feature type="repeat" description="RCC1" evidence="3">
    <location>
        <begin position="466"/>
        <end position="532"/>
    </location>
</feature>
<evidence type="ECO:0000256" key="4">
    <source>
        <dbReference type="SAM" id="MobiDB-lite"/>
    </source>
</evidence>
<dbReference type="InterPro" id="IPR009091">
    <property type="entry name" value="RCC1/BLIP-II"/>
</dbReference>
<evidence type="ECO:0000313" key="7">
    <source>
        <dbReference type="Proteomes" id="UP001278500"/>
    </source>
</evidence>
<dbReference type="GO" id="GO:0005737">
    <property type="term" value="C:cytoplasm"/>
    <property type="evidence" value="ECO:0007669"/>
    <property type="project" value="TreeGrafter"/>
</dbReference>
<feature type="repeat" description="RCC1" evidence="3">
    <location>
        <begin position="159"/>
        <end position="236"/>
    </location>
</feature>
<evidence type="ECO:0000256" key="1">
    <source>
        <dbReference type="ARBA" id="ARBA00022658"/>
    </source>
</evidence>
<dbReference type="PANTHER" id="PTHR45982:SF1">
    <property type="entry name" value="REGULATOR OF CHROMOSOME CONDENSATION"/>
    <property type="match status" value="1"/>
</dbReference>
<comment type="caution">
    <text evidence="6">The sequence shown here is derived from an EMBL/GenBank/DDBJ whole genome shotgun (WGS) entry which is preliminary data.</text>
</comment>
<reference evidence="6" key="2">
    <citation type="submission" date="2023-06" db="EMBL/GenBank/DDBJ databases">
        <authorList>
            <consortium name="Lawrence Berkeley National Laboratory"/>
            <person name="Haridas S."/>
            <person name="Hensen N."/>
            <person name="Bonometti L."/>
            <person name="Westerberg I."/>
            <person name="Brannstrom I.O."/>
            <person name="Guillou S."/>
            <person name="Cros-Aarteil S."/>
            <person name="Calhoun S."/>
            <person name="Kuo A."/>
            <person name="Mondo S."/>
            <person name="Pangilinan J."/>
            <person name="Riley R."/>
            <person name="Labutti K."/>
            <person name="Andreopoulos B."/>
            <person name="Lipzen A."/>
            <person name="Chen C."/>
            <person name="Yanf M."/>
            <person name="Daum C."/>
            <person name="Ng V."/>
            <person name="Clum A."/>
            <person name="Steindorff A."/>
            <person name="Ohm R."/>
            <person name="Martin F."/>
            <person name="Silar P."/>
            <person name="Natvig D."/>
            <person name="Lalanne C."/>
            <person name="Gautier V."/>
            <person name="Ament-Velasquez S.L."/>
            <person name="Kruys A."/>
            <person name="Hutchinson M.I."/>
            <person name="Powell A.J."/>
            <person name="Barry K."/>
            <person name="Miller A.N."/>
            <person name="Grigoriev I.V."/>
            <person name="Debuchy R."/>
            <person name="Gladieux P."/>
            <person name="Thoren M.H."/>
            <person name="Johannesson H."/>
        </authorList>
    </citation>
    <scope>NUCLEOTIDE SEQUENCE</scope>
    <source>
        <strain evidence="6">CBS 560.94</strain>
    </source>
</reference>
<dbReference type="SUPFAM" id="SSF50985">
    <property type="entry name" value="RCC1/BLIP-II"/>
    <property type="match status" value="1"/>
</dbReference>
<gene>
    <name evidence="6" type="ORF">B0H65DRAFT_515812</name>
</gene>
<sequence>MPPQPEIINRAPREAMDVYIMGANDEGQLCMGPDYRIRTVVQQPTRNIDLSEYNQTVAIAVGNNHGLALTADNRVLSWGSNEHGALGRVTDRVKLDDGRWVPWYTVQPVDPNPNSPEGRRVPFILQTPRNINWIAIKRGTVFTQVAVTDYASFALTETGQVYGWGAFEYYIGENDFIGFHHVHHFYAFHPNQMEWAEQRARRNQQSPLKIRFPGTDNPQIIQIACGSNHVLALSKSGLVYSWGAPDMEILGRRFSPRRADIRDPRPGHPHDPYGNMNHPFAPGLVANLTNIRYVACGANFSFAVTKPLTRGSRKKEQLCYVWGQNDDMQTTLPLSKAAFVATPEHPDVPNGRARVVLYPTEAPWLSGIGHADDEPESAIKAISGAFRYGLAIRRNGWGETWGDEHEVPTAMGRVNENNEPVIPAVPPGNNYGQAPQFAEWHYFWEHRRWNQVATGRQHSIAVDQEGKIYVWGSNAHNQCGVPPPTGDVIDRPTLLQRFLLEPGIDASASDLSGRRTIYVGAGARYSVLGFAKGRSRVGDGGNQGDIEVEEPEFNEEEVEVGGD</sequence>
<dbReference type="Gene3D" id="2.130.10.30">
    <property type="entry name" value="Regulator of chromosome condensation 1/beta-lactamase-inhibitor protein II"/>
    <property type="match status" value="1"/>
</dbReference>
<feature type="repeat" description="RCC1" evidence="3">
    <location>
        <begin position="16"/>
        <end position="72"/>
    </location>
</feature>
<evidence type="ECO:0000313" key="6">
    <source>
        <dbReference type="EMBL" id="KAK3355205.1"/>
    </source>
</evidence>
<dbReference type="GeneID" id="87865813"/>
<dbReference type="Pfam" id="PF25390">
    <property type="entry name" value="WD40_RLD"/>
    <property type="match status" value="1"/>
</dbReference>
<feature type="compositionally biased region" description="Acidic residues" evidence="4">
    <location>
        <begin position="546"/>
        <end position="563"/>
    </location>
</feature>
<dbReference type="PROSITE" id="PS00626">
    <property type="entry name" value="RCC1_2"/>
    <property type="match status" value="1"/>
</dbReference>
<keyword evidence="7" id="KW-1185">Reference proteome</keyword>
<keyword evidence="1" id="KW-0344">Guanine-nucleotide releasing factor</keyword>